<protein>
    <submittedName>
        <fullName evidence="1">Uncharacterized protein</fullName>
    </submittedName>
</protein>
<gene>
    <name evidence="1" type="ORF">SAMN00790413_05812</name>
</gene>
<dbReference type="STRING" id="695939.SAMN00790413_05812"/>
<accession>A0A1W1UDR6</accession>
<dbReference type="RefSeq" id="WP_084045435.1">
    <property type="nucleotide sequence ID" value="NZ_FWWU01000003.1"/>
</dbReference>
<sequence length="155" mass="16695">MYALTPAPPFPNGVSWHGGTLGICGDRLVLLTPAGALTLYRFMPLRLALLCGQTVPFASHWPEHLKPFVYGYTPLPCPPPGASIGEALRLHLGQRVRPRSGLRPWDQATYRGWPLYLFAGDRPGTPAGGEVENLFHCVPENVLPLSIGGGDGFGP</sequence>
<evidence type="ECO:0000313" key="1">
    <source>
        <dbReference type="EMBL" id="SMB79172.1"/>
    </source>
</evidence>
<evidence type="ECO:0000313" key="2">
    <source>
        <dbReference type="Proteomes" id="UP000192582"/>
    </source>
</evidence>
<dbReference type="AlphaFoldDB" id="A0A1W1UDR6"/>
<dbReference type="Proteomes" id="UP000192582">
    <property type="component" value="Unassembled WGS sequence"/>
</dbReference>
<name>A0A1W1UDR6_9DEIO</name>
<dbReference type="EMBL" id="FWWU01000003">
    <property type="protein sequence ID" value="SMB79172.1"/>
    <property type="molecule type" value="Genomic_DNA"/>
</dbReference>
<dbReference type="OrthoDB" id="72356at2"/>
<proteinExistence type="predicted"/>
<keyword evidence="2" id="KW-1185">Reference proteome</keyword>
<organism evidence="1 2">
    <name type="scientific">Deinococcus hopiensis KR-140</name>
    <dbReference type="NCBI Taxonomy" id="695939"/>
    <lineage>
        <taxon>Bacteria</taxon>
        <taxon>Thermotogati</taxon>
        <taxon>Deinococcota</taxon>
        <taxon>Deinococci</taxon>
        <taxon>Deinococcales</taxon>
        <taxon>Deinococcaceae</taxon>
        <taxon>Deinococcus</taxon>
    </lineage>
</organism>
<reference evidence="1 2" key="1">
    <citation type="submission" date="2017-04" db="EMBL/GenBank/DDBJ databases">
        <authorList>
            <person name="Afonso C.L."/>
            <person name="Miller P.J."/>
            <person name="Scott M.A."/>
            <person name="Spackman E."/>
            <person name="Goraichik I."/>
            <person name="Dimitrov K.M."/>
            <person name="Suarez D.L."/>
            <person name="Swayne D.E."/>
        </authorList>
    </citation>
    <scope>NUCLEOTIDE SEQUENCE [LARGE SCALE GENOMIC DNA]</scope>
    <source>
        <strain evidence="1 2">KR-140</strain>
    </source>
</reference>